<accession>A0ABT9U0E2</accession>
<feature type="transmembrane region" description="Helical" evidence="2">
    <location>
        <begin position="7"/>
        <end position="25"/>
    </location>
</feature>
<keyword evidence="4" id="KW-1185">Reference proteome</keyword>
<organism evidence="3 4">
    <name type="scientific">Paenibacillus harenae</name>
    <dbReference type="NCBI Taxonomy" id="306543"/>
    <lineage>
        <taxon>Bacteria</taxon>
        <taxon>Bacillati</taxon>
        <taxon>Bacillota</taxon>
        <taxon>Bacilli</taxon>
        <taxon>Bacillales</taxon>
        <taxon>Paenibacillaceae</taxon>
        <taxon>Paenibacillus</taxon>
    </lineage>
</organism>
<keyword evidence="2" id="KW-0472">Membrane</keyword>
<proteinExistence type="predicted"/>
<dbReference type="EMBL" id="JAUSSU010000004">
    <property type="protein sequence ID" value="MDQ0113100.1"/>
    <property type="molecule type" value="Genomic_DNA"/>
</dbReference>
<protein>
    <submittedName>
        <fullName evidence="3">Uncharacterized protein</fullName>
    </submittedName>
</protein>
<dbReference type="RefSeq" id="WP_307204060.1">
    <property type="nucleotide sequence ID" value="NZ_JAUSST010000002.1"/>
</dbReference>
<reference evidence="3 4" key="1">
    <citation type="submission" date="2023-07" db="EMBL/GenBank/DDBJ databases">
        <title>Sorghum-associated microbial communities from plants grown in Nebraska, USA.</title>
        <authorList>
            <person name="Schachtman D."/>
        </authorList>
    </citation>
    <scope>NUCLEOTIDE SEQUENCE [LARGE SCALE GENOMIC DNA]</scope>
    <source>
        <strain evidence="3 4">CC482</strain>
    </source>
</reference>
<sequence>MLGTWRWNVGFGLVGTVLTVAFSLGANPLSVVLLRSAYAFIAFFVLAYAVRTVLAVILKPPALIGESEGTESAESETGAKLDIQTPDETADLNELLKRQMQEGVSTNGAQKQEAAGAFKPLNPPQLLSTKNSQPEELAKAIRHLTGE</sequence>
<name>A0ABT9U0E2_PAEHA</name>
<gene>
    <name evidence="3" type="ORF">J2T15_002535</name>
</gene>
<feature type="region of interest" description="Disordered" evidence="1">
    <location>
        <begin position="66"/>
        <end position="86"/>
    </location>
</feature>
<feature type="compositionally biased region" description="Polar residues" evidence="1">
    <location>
        <begin position="125"/>
        <end position="134"/>
    </location>
</feature>
<evidence type="ECO:0000313" key="3">
    <source>
        <dbReference type="EMBL" id="MDQ0113100.1"/>
    </source>
</evidence>
<evidence type="ECO:0000256" key="1">
    <source>
        <dbReference type="SAM" id="MobiDB-lite"/>
    </source>
</evidence>
<keyword evidence="2" id="KW-1133">Transmembrane helix</keyword>
<keyword evidence="2" id="KW-0812">Transmembrane</keyword>
<evidence type="ECO:0000313" key="4">
    <source>
        <dbReference type="Proteomes" id="UP001229346"/>
    </source>
</evidence>
<feature type="transmembrane region" description="Helical" evidence="2">
    <location>
        <begin position="37"/>
        <end position="58"/>
    </location>
</feature>
<feature type="region of interest" description="Disordered" evidence="1">
    <location>
        <begin position="101"/>
        <end position="136"/>
    </location>
</feature>
<dbReference type="Proteomes" id="UP001229346">
    <property type="component" value="Unassembled WGS sequence"/>
</dbReference>
<evidence type="ECO:0000256" key="2">
    <source>
        <dbReference type="SAM" id="Phobius"/>
    </source>
</evidence>
<comment type="caution">
    <text evidence="3">The sequence shown here is derived from an EMBL/GenBank/DDBJ whole genome shotgun (WGS) entry which is preliminary data.</text>
</comment>